<dbReference type="Proteomes" id="UP000002186">
    <property type="component" value="Chromosome"/>
</dbReference>
<reference evidence="3 5" key="3">
    <citation type="submission" date="2018-09" db="EMBL/GenBank/DDBJ databases">
        <title>Metagenome Assembled Genomes from an Advanced Water Purification Facility.</title>
        <authorList>
            <person name="Stamps B.W."/>
            <person name="Spear J.R."/>
        </authorList>
    </citation>
    <scope>NUCLEOTIDE SEQUENCE [LARGE SCALE GENOMIC DNA]</scope>
    <source>
        <strain evidence="3">Bin_27_1</strain>
    </source>
</reference>
<dbReference type="SUPFAM" id="SSF81296">
    <property type="entry name" value="E set domains"/>
    <property type="match status" value="1"/>
</dbReference>
<feature type="domain" description="Sulphur oxidation protein SoxZ" evidence="1">
    <location>
        <begin position="8"/>
        <end position="100"/>
    </location>
</feature>
<proteinExistence type="predicted"/>
<sequence length="107" mass="11707">MTNPMRIRADVRDGVADVRMQVPHPMESGQRKDDKGAIIPAHFITRLEVHHGERLVFGADFGPSVSANPFLRFRFKGAAAGDRLVARWVDSRGDSRSDEAVIAGAPA</sequence>
<keyword evidence="4" id="KW-1185">Reference proteome</keyword>
<dbReference type="AlphaFoldDB" id="C4ZLW3"/>
<dbReference type="InterPro" id="IPR014756">
    <property type="entry name" value="Ig_E-set"/>
</dbReference>
<dbReference type="EMBL" id="SSFD01000040">
    <property type="protein sequence ID" value="TXH91177.1"/>
    <property type="molecule type" value="Genomic_DNA"/>
</dbReference>
<dbReference type="InterPro" id="IPR013783">
    <property type="entry name" value="Ig-like_fold"/>
</dbReference>
<dbReference type="NCBIfam" id="TIGR04490">
    <property type="entry name" value="SoxZ_true"/>
    <property type="match status" value="1"/>
</dbReference>
<dbReference type="KEGG" id="tmz:Tmz1t_1259"/>
<dbReference type="STRING" id="85643.Tmz1t_1259"/>
<dbReference type="InterPro" id="IPR014880">
    <property type="entry name" value="SoxZ_dom"/>
</dbReference>
<protein>
    <submittedName>
        <fullName evidence="2">Sulphur oxidation protein SoxZ</fullName>
    </submittedName>
    <submittedName>
        <fullName evidence="3">Thiosulfate oxidation carrier complex protein SoxZ</fullName>
    </submittedName>
</protein>
<dbReference type="Pfam" id="PF08770">
    <property type="entry name" value="SoxZ"/>
    <property type="match status" value="1"/>
</dbReference>
<dbReference type="eggNOG" id="COG5501">
    <property type="taxonomic scope" value="Bacteria"/>
</dbReference>
<evidence type="ECO:0000313" key="5">
    <source>
        <dbReference type="Proteomes" id="UP000321192"/>
    </source>
</evidence>
<organism evidence="2 4">
    <name type="scientific">Thauera aminoaromatica</name>
    <dbReference type="NCBI Taxonomy" id="164330"/>
    <lineage>
        <taxon>Bacteria</taxon>
        <taxon>Pseudomonadati</taxon>
        <taxon>Pseudomonadota</taxon>
        <taxon>Betaproteobacteria</taxon>
        <taxon>Rhodocyclales</taxon>
        <taxon>Zoogloeaceae</taxon>
        <taxon>Thauera</taxon>
    </lineage>
</organism>
<dbReference type="RefSeq" id="WP_012584939.1">
    <property type="nucleotide sequence ID" value="NC_011662.2"/>
</dbReference>
<dbReference type="EMBL" id="CP001281">
    <property type="protein sequence ID" value="ACK54018.1"/>
    <property type="molecule type" value="Genomic_DNA"/>
</dbReference>
<evidence type="ECO:0000313" key="4">
    <source>
        <dbReference type="Proteomes" id="UP000002186"/>
    </source>
</evidence>
<evidence type="ECO:0000313" key="3">
    <source>
        <dbReference type="EMBL" id="TXH91177.1"/>
    </source>
</evidence>
<accession>A0A5C7T654</accession>
<reference evidence="2 4" key="2">
    <citation type="journal article" date="2012" name="Stand. Genomic Sci.">
        <title>Complete genome sequence of Thauera aminoaromatica strain MZ1T.</title>
        <authorList>
            <person name="Jiang K."/>
            <person name="Sanseverino J."/>
            <person name="Chauhan A."/>
            <person name="Lucas S."/>
            <person name="Copeland A."/>
            <person name="Lapidus A."/>
            <person name="Del Rio T.G."/>
            <person name="Dalin E."/>
            <person name="Tice H."/>
            <person name="Bruce D."/>
            <person name="Goodwin L."/>
            <person name="Pitluck S."/>
            <person name="Sims D."/>
            <person name="Brettin T."/>
            <person name="Detter J.C."/>
            <person name="Han C."/>
            <person name="Chang Y.J."/>
            <person name="Larimer F."/>
            <person name="Land M."/>
            <person name="Hauser L."/>
            <person name="Kyrpides N.C."/>
            <person name="Mikhailova N."/>
            <person name="Moser S."/>
            <person name="Jegier P."/>
            <person name="Close D."/>
            <person name="Debruyn J.M."/>
            <person name="Wang Y."/>
            <person name="Layton A.C."/>
            <person name="Allen M.S."/>
            <person name="Sayler G.S."/>
        </authorList>
    </citation>
    <scope>NUCLEOTIDE SEQUENCE [LARGE SCALE GENOMIC DNA]</scope>
    <source>
        <strain evidence="2 4">MZ1T</strain>
    </source>
</reference>
<reference evidence="4" key="1">
    <citation type="submission" date="2009-05" db="EMBL/GenBank/DDBJ databases">
        <title>Complete sequence of chromosome of Thauera sp. MZ1T.</title>
        <authorList>
            <consortium name="US DOE Joint Genome Institute"/>
            <person name="Lucas S."/>
            <person name="Copeland A."/>
            <person name="Lapidus A."/>
            <person name="Glavina del Rio T."/>
            <person name="Dalin E."/>
            <person name="Tice H."/>
            <person name="Bruce D."/>
            <person name="Goodwin L."/>
            <person name="Pitluck S."/>
            <person name="Sims D."/>
            <person name="Brettin T."/>
            <person name="Detter J.C."/>
            <person name="Han C."/>
            <person name="Larimer F."/>
            <person name="Land M."/>
            <person name="Hauser L."/>
            <person name="Kyrpides N."/>
            <person name="Mikhailova N."/>
            <person name="Sayler G.S."/>
        </authorList>
    </citation>
    <scope>NUCLEOTIDE SEQUENCE [LARGE SCALE GENOMIC DNA]</scope>
    <source>
        <strain evidence="4">MZ1T</strain>
    </source>
</reference>
<accession>C4ZLW3</accession>
<dbReference type="InterPro" id="IPR030995">
    <property type="entry name" value="SoxZ"/>
</dbReference>
<dbReference type="Proteomes" id="UP000321192">
    <property type="component" value="Unassembled WGS sequence"/>
</dbReference>
<name>C4ZLW3_THASP</name>
<dbReference type="Gene3D" id="2.60.40.10">
    <property type="entry name" value="Immunoglobulins"/>
    <property type="match status" value="1"/>
</dbReference>
<dbReference type="OrthoDB" id="9795530at2"/>
<gene>
    <name evidence="3" type="primary">soxZ</name>
    <name evidence="2" type="ordered locus">Tmz1t_1259</name>
    <name evidence="3" type="ORF">E6Q80_03015</name>
</gene>
<dbReference type="HOGENOM" id="CLU_172621_1_0_4"/>
<evidence type="ECO:0000313" key="2">
    <source>
        <dbReference type="EMBL" id="ACK54018.1"/>
    </source>
</evidence>
<evidence type="ECO:0000259" key="1">
    <source>
        <dbReference type="Pfam" id="PF08770"/>
    </source>
</evidence>